<feature type="domain" description="F-box" evidence="1">
    <location>
        <begin position="17"/>
        <end position="62"/>
    </location>
</feature>
<dbReference type="PANTHER" id="PTHR31672:SF13">
    <property type="entry name" value="F-BOX PROTEIN CPR30-LIKE"/>
    <property type="match status" value="1"/>
</dbReference>
<dbReference type="PANTHER" id="PTHR31672">
    <property type="entry name" value="BNACNNG10540D PROTEIN"/>
    <property type="match status" value="1"/>
</dbReference>
<dbReference type="OrthoDB" id="610337at2759"/>
<evidence type="ECO:0000313" key="2">
    <source>
        <dbReference type="EMBL" id="KAA8544178.1"/>
    </source>
</evidence>
<organism evidence="2 3">
    <name type="scientific">Nyssa sinensis</name>
    <dbReference type="NCBI Taxonomy" id="561372"/>
    <lineage>
        <taxon>Eukaryota</taxon>
        <taxon>Viridiplantae</taxon>
        <taxon>Streptophyta</taxon>
        <taxon>Embryophyta</taxon>
        <taxon>Tracheophyta</taxon>
        <taxon>Spermatophyta</taxon>
        <taxon>Magnoliopsida</taxon>
        <taxon>eudicotyledons</taxon>
        <taxon>Gunneridae</taxon>
        <taxon>Pentapetalae</taxon>
        <taxon>asterids</taxon>
        <taxon>Cornales</taxon>
        <taxon>Nyssaceae</taxon>
        <taxon>Nyssa</taxon>
    </lineage>
</organism>
<evidence type="ECO:0000259" key="1">
    <source>
        <dbReference type="PROSITE" id="PS50181"/>
    </source>
</evidence>
<dbReference type="AlphaFoldDB" id="A0A5J5BN49"/>
<dbReference type="InterPro" id="IPR006527">
    <property type="entry name" value="F-box-assoc_dom_typ1"/>
</dbReference>
<dbReference type="Proteomes" id="UP000325577">
    <property type="component" value="Linkage Group LG11"/>
</dbReference>
<accession>A0A5J5BN49</accession>
<dbReference type="Pfam" id="PF12937">
    <property type="entry name" value="F-box-like"/>
    <property type="match status" value="1"/>
</dbReference>
<dbReference type="EMBL" id="CM018034">
    <property type="protein sequence ID" value="KAA8544178.1"/>
    <property type="molecule type" value="Genomic_DNA"/>
</dbReference>
<gene>
    <name evidence="2" type="ORF">F0562_022186</name>
</gene>
<sequence>MTMKMKIRSNQHNHHTMTKVSDLPISILMYILSTLPVKDLYSCRRVCKSWLTLLSDPYFAKLHHSVAPTGVLLLNSPLRHIRFIEFFQESSSLSLSSEHNSNVLKFRTSSNFYSNPRSMKNLEHTNSFNGLLCFYEYEDGFYICNPIINQYVRIRDPRIFTHSAAVTVNVTAGRIRTVTMMGIRIHGELLELELPHPLLAIVTDRQTGPFLNGALHYLLPTTTTSRLFESICCFDVVDESFRFVPSPPKFGDGDYRREPITRMSFSVLRNCLCIALYPSSQPPTRFEVWMMTDYGVKDSWTKVITMTEGIDIHTPYHPLILFNNGEIIMWVLGPKCTTVLVSFDPKTRNFKLVPTYKRSREFFSEYGPIPFVPSFVSLKDVVGEQHFKNLERGRRVRIREKSLKREVFEEEATLEELNTA</sequence>
<protein>
    <recommendedName>
        <fullName evidence="1">F-box domain-containing protein</fullName>
    </recommendedName>
</protein>
<dbReference type="Gene3D" id="1.20.1280.50">
    <property type="match status" value="1"/>
</dbReference>
<proteinExistence type="predicted"/>
<dbReference type="InterPro" id="IPR036047">
    <property type="entry name" value="F-box-like_dom_sf"/>
</dbReference>
<dbReference type="InterPro" id="IPR001810">
    <property type="entry name" value="F-box_dom"/>
</dbReference>
<evidence type="ECO:0000313" key="3">
    <source>
        <dbReference type="Proteomes" id="UP000325577"/>
    </source>
</evidence>
<reference evidence="2 3" key="1">
    <citation type="submission" date="2019-09" db="EMBL/GenBank/DDBJ databases">
        <title>A chromosome-level genome assembly of the Chinese tupelo Nyssa sinensis.</title>
        <authorList>
            <person name="Yang X."/>
            <person name="Kang M."/>
            <person name="Yang Y."/>
            <person name="Xiong H."/>
            <person name="Wang M."/>
            <person name="Zhang Z."/>
            <person name="Wang Z."/>
            <person name="Wu H."/>
            <person name="Ma T."/>
            <person name="Liu J."/>
            <person name="Xi Z."/>
        </authorList>
    </citation>
    <scope>NUCLEOTIDE SEQUENCE [LARGE SCALE GENOMIC DNA]</scope>
    <source>
        <strain evidence="2">J267</strain>
        <tissue evidence="2">Leaf</tissue>
    </source>
</reference>
<dbReference type="Pfam" id="PF07734">
    <property type="entry name" value="FBA_1"/>
    <property type="match status" value="1"/>
</dbReference>
<name>A0A5J5BN49_9ASTE</name>
<dbReference type="InterPro" id="IPR050796">
    <property type="entry name" value="SCF_F-box_component"/>
</dbReference>
<dbReference type="SMART" id="SM00256">
    <property type="entry name" value="FBOX"/>
    <property type="match status" value="1"/>
</dbReference>
<dbReference type="SUPFAM" id="SSF81383">
    <property type="entry name" value="F-box domain"/>
    <property type="match status" value="1"/>
</dbReference>
<dbReference type="PROSITE" id="PS50181">
    <property type="entry name" value="FBOX"/>
    <property type="match status" value="1"/>
</dbReference>
<keyword evidence="3" id="KW-1185">Reference proteome</keyword>